<dbReference type="EMBL" id="SEKV01000746">
    <property type="protein sequence ID" value="TFY54033.1"/>
    <property type="molecule type" value="Genomic_DNA"/>
</dbReference>
<protein>
    <submittedName>
        <fullName evidence="2">Uncharacterized protein</fullName>
    </submittedName>
</protein>
<dbReference type="Proteomes" id="UP000298390">
    <property type="component" value="Unassembled WGS sequence"/>
</dbReference>
<reference evidence="2 3" key="1">
    <citation type="submission" date="2019-01" db="EMBL/GenBank/DDBJ databases">
        <title>Genome sequencing of the rare red list fungi Fomitopsis rosea.</title>
        <authorList>
            <person name="Buettner E."/>
            <person name="Kellner H."/>
        </authorList>
    </citation>
    <scope>NUCLEOTIDE SEQUENCE [LARGE SCALE GENOMIC DNA]</scope>
    <source>
        <strain evidence="2 3">DSM 105464</strain>
    </source>
</reference>
<evidence type="ECO:0000313" key="2">
    <source>
        <dbReference type="EMBL" id="TFY54033.1"/>
    </source>
</evidence>
<evidence type="ECO:0000313" key="3">
    <source>
        <dbReference type="Proteomes" id="UP000298390"/>
    </source>
</evidence>
<organism evidence="2 3">
    <name type="scientific">Rhodofomes roseus</name>
    <dbReference type="NCBI Taxonomy" id="34475"/>
    <lineage>
        <taxon>Eukaryota</taxon>
        <taxon>Fungi</taxon>
        <taxon>Dikarya</taxon>
        <taxon>Basidiomycota</taxon>
        <taxon>Agaricomycotina</taxon>
        <taxon>Agaricomycetes</taxon>
        <taxon>Polyporales</taxon>
        <taxon>Rhodofomes</taxon>
    </lineage>
</organism>
<dbReference type="STRING" id="34475.A0A4Y9XX75"/>
<accession>A0A4Y9XX75</accession>
<gene>
    <name evidence="2" type="ORF">EVJ58_g9103</name>
</gene>
<feature type="compositionally biased region" description="Low complexity" evidence="1">
    <location>
        <begin position="230"/>
        <end position="243"/>
    </location>
</feature>
<name>A0A4Y9XX75_9APHY</name>
<proteinExistence type="predicted"/>
<evidence type="ECO:0000256" key="1">
    <source>
        <dbReference type="SAM" id="MobiDB-lite"/>
    </source>
</evidence>
<feature type="region of interest" description="Disordered" evidence="1">
    <location>
        <begin position="223"/>
        <end position="259"/>
    </location>
</feature>
<sequence length="388" mass="41552">MRQNRQVVHIPDDETLRSAGTSVVCLSPWGDSSPLLLPCIRFRDLAVHTVIAATGGMAAIAAPAMGPISDIIIGTVGDSLVVELGTHVGFELTTKVANDLVFDKTANALIPIHSARLQTTGVKTMLITLKYKHIVEDAALGFFRSSMHQDLSLFASVMDYLAVEKGWFSPYLFASGRRPIIPRSMKPDVVFCHGPFLSGDYRVGETLIAESASSLPHDPALPHALSRTSADTAPRTAKAAPPRAARRRARAAPQAVDASQRPSESVINYTLLNGCPAIVLPARVGAPLVAWVGRTLEQIWSAVTKTFAGLVGVLFEYVDLCVDWARVEVPGEAPADGQKEENGTPAQRAAVRNAVAVLVAAAVQSGESKEVKNKIDKERAGIAMWRIP</sequence>
<comment type="caution">
    <text evidence="2">The sequence shown here is derived from an EMBL/GenBank/DDBJ whole genome shotgun (WGS) entry which is preliminary data.</text>
</comment>
<dbReference type="AlphaFoldDB" id="A0A4Y9XX75"/>